<dbReference type="SUPFAM" id="SSF53335">
    <property type="entry name" value="S-adenosyl-L-methionine-dependent methyltransferases"/>
    <property type="match status" value="1"/>
</dbReference>
<dbReference type="GO" id="GO:0032259">
    <property type="term" value="P:methylation"/>
    <property type="evidence" value="ECO:0007669"/>
    <property type="project" value="UniProtKB-KW"/>
</dbReference>
<name>A0AA89C078_PINIB</name>
<dbReference type="PANTHER" id="PTHR12843:SF5">
    <property type="entry name" value="EEF1A LYSINE METHYLTRANSFERASE 2"/>
    <property type="match status" value="1"/>
</dbReference>
<reference evidence="7" key="1">
    <citation type="submission" date="2019-08" db="EMBL/GenBank/DDBJ databases">
        <title>The improved chromosome-level genome for the pearl oyster Pinctada fucata martensii using PacBio sequencing and Hi-C.</title>
        <authorList>
            <person name="Zheng Z."/>
        </authorList>
    </citation>
    <scope>NUCLEOTIDE SEQUENCE</scope>
    <source>
        <strain evidence="7">ZZ-2019</strain>
        <tissue evidence="7">Adductor muscle</tissue>
    </source>
</reference>
<dbReference type="GO" id="GO:0005737">
    <property type="term" value="C:cytoplasm"/>
    <property type="evidence" value="ECO:0007669"/>
    <property type="project" value="UniProtKB-SubCell"/>
</dbReference>
<dbReference type="Gene3D" id="3.40.50.150">
    <property type="entry name" value="Vaccinia Virus protein VP39"/>
    <property type="match status" value="1"/>
</dbReference>
<comment type="caution">
    <text evidence="7">The sequence shown here is derived from an EMBL/GenBank/DDBJ whole genome shotgun (WGS) entry which is preliminary data.</text>
</comment>
<dbReference type="InterPro" id="IPR025714">
    <property type="entry name" value="Methyltranfer_dom"/>
</dbReference>
<keyword evidence="3 5" id="KW-0808">Transferase</keyword>
<dbReference type="HAMAP" id="MF_03188">
    <property type="entry name" value="Methyltr_EFM4"/>
    <property type="match status" value="1"/>
</dbReference>
<feature type="domain" description="Methyltransferase" evidence="6">
    <location>
        <begin position="72"/>
        <end position="200"/>
    </location>
</feature>
<keyword evidence="1 5" id="KW-0963">Cytoplasm</keyword>
<evidence type="ECO:0000256" key="4">
    <source>
        <dbReference type="ARBA" id="ARBA00022691"/>
    </source>
</evidence>
<evidence type="ECO:0000313" key="8">
    <source>
        <dbReference type="Proteomes" id="UP001186944"/>
    </source>
</evidence>
<dbReference type="InterPro" id="IPR026635">
    <property type="entry name" value="Efm4/METTL10"/>
</dbReference>
<sequence length="237" mass="26891">MHRMLHLTHIFHLSDLVKKFRVAQSDLVKSWDHCYDRENASFSDTGDVGEIWFGEDIQERVLDWIENCKEIDQSDPIIDVGCGNGVLLVELAQRGYTDLVGVDYSEGAIKLAKSITESEGIQGVEYQVVDLLSDNARDKYTCLSRVYRACIDKGTYDAVSLMPEGDKAARRSYIHTIKSIMRKDGLFIITSCNWTKDQLMMSFIDDFVLHDEIRTPSFKFGGQVGNTVTSLIFKLKS</sequence>
<dbReference type="Pfam" id="PF13847">
    <property type="entry name" value="Methyltransf_31"/>
    <property type="match status" value="1"/>
</dbReference>
<gene>
    <name evidence="7" type="ORF">FSP39_016764</name>
</gene>
<evidence type="ECO:0000256" key="5">
    <source>
        <dbReference type="HAMAP-Rule" id="MF_03188"/>
    </source>
</evidence>
<evidence type="ECO:0000313" key="7">
    <source>
        <dbReference type="EMBL" id="KAK3103140.1"/>
    </source>
</evidence>
<proteinExistence type="inferred from homology"/>
<dbReference type="PANTHER" id="PTHR12843">
    <property type="entry name" value="PROTEIN-LYSINE N-METHYLTRANSFERASE METTL10"/>
    <property type="match status" value="1"/>
</dbReference>
<dbReference type="EMBL" id="VSWD01000005">
    <property type="protein sequence ID" value="KAK3103140.1"/>
    <property type="molecule type" value="Genomic_DNA"/>
</dbReference>
<dbReference type="GO" id="GO:0016279">
    <property type="term" value="F:protein-lysine N-methyltransferase activity"/>
    <property type="evidence" value="ECO:0007669"/>
    <property type="project" value="UniProtKB-UniRule"/>
</dbReference>
<accession>A0AA89C078</accession>
<keyword evidence="4 5" id="KW-0949">S-adenosyl-L-methionine</keyword>
<dbReference type="InterPro" id="IPR029063">
    <property type="entry name" value="SAM-dependent_MTases_sf"/>
</dbReference>
<dbReference type="Proteomes" id="UP001186944">
    <property type="component" value="Unassembled WGS sequence"/>
</dbReference>
<evidence type="ECO:0000256" key="2">
    <source>
        <dbReference type="ARBA" id="ARBA00022603"/>
    </source>
</evidence>
<dbReference type="CDD" id="cd02440">
    <property type="entry name" value="AdoMet_MTases"/>
    <property type="match status" value="1"/>
</dbReference>
<evidence type="ECO:0000256" key="1">
    <source>
        <dbReference type="ARBA" id="ARBA00022490"/>
    </source>
</evidence>
<keyword evidence="2 5" id="KW-0489">Methyltransferase</keyword>
<dbReference type="AlphaFoldDB" id="A0AA89C078"/>
<evidence type="ECO:0000256" key="3">
    <source>
        <dbReference type="ARBA" id="ARBA00022679"/>
    </source>
</evidence>
<keyword evidence="8" id="KW-1185">Reference proteome</keyword>
<comment type="similarity">
    <text evidence="5">Belongs to the class I-like SAM-binding methyltransferase superfamily. EFM4 family.</text>
</comment>
<comment type="function">
    <text evidence="5">S-adenosyl-L-methionine-dependent protein-lysine N-methyltransferase that methylates elongation factor 1-alpha.</text>
</comment>
<comment type="subcellular location">
    <subcellularLocation>
        <location evidence="5">Cytoplasm</location>
    </subcellularLocation>
</comment>
<evidence type="ECO:0000259" key="6">
    <source>
        <dbReference type="Pfam" id="PF13847"/>
    </source>
</evidence>
<dbReference type="EC" id="2.1.1.-" evidence="5"/>
<protein>
    <recommendedName>
        <fullName evidence="5">Protein-lysine N-methyltransferase FSP39_016764</fullName>
        <ecNumber evidence="5">2.1.1.-</ecNumber>
    </recommendedName>
</protein>
<organism evidence="7 8">
    <name type="scientific">Pinctada imbricata</name>
    <name type="common">Atlantic pearl-oyster</name>
    <name type="synonym">Pinctada martensii</name>
    <dbReference type="NCBI Taxonomy" id="66713"/>
    <lineage>
        <taxon>Eukaryota</taxon>
        <taxon>Metazoa</taxon>
        <taxon>Spiralia</taxon>
        <taxon>Lophotrochozoa</taxon>
        <taxon>Mollusca</taxon>
        <taxon>Bivalvia</taxon>
        <taxon>Autobranchia</taxon>
        <taxon>Pteriomorphia</taxon>
        <taxon>Pterioida</taxon>
        <taxon>Pterioidea</taxon>
        <taxon>Pteriidae</taxon>
        <taxon>Pinctada</taxon>
    </lineage>
</organism>